<evidence type="ECO:0000256" key="1">
    <source>
        <dbReference type="SAM" id="MobiDB-lite"/>
    </source>
</evidence>
<dbReference type="STRING" id="231916.A0A409W8W8"/>
<dbReference type="InParanoid" id="A0A409W8W8"/>
<evidence type="ECO:0000313" key="2">
    <source>
        <dbReference type="EMBL" id="PPQ74941.1"/>
    </source>
</evidence>
<dbReference type="AlphaFoldDB" id="A0A409W8W8"/>
<sequence length="670" mass="75202">MQSEFACHIVLKGKYFCRACWVKNSDVLVEAAVEEARPPAKASNFPVQEPASRVDSDNESMAAGTDRGSAASVTLSSAHPGPRKRGERSWYSRSVIMNFVWVISDPAPRLANYAVRWNHRQSSARTSSLQAKLARRLSARRTPVPILATKTPSKTILLASHKGKYDDSLSPQITSAVWRIKGWSQVWIRTRTVLSRVCTLSCSASSSTSGAFLFIMMSRVKRIEEASGTTSASFDVSSWGISRPNGNTLIQYAGSLSGQDFRHIAQCAPYVIHDLLSTAKLNAWVDLSRLPPLIWQPVMQNTEHHIKLLEHENRNLLRTALYQLLVQPKFHMLLHLPAHIEPFGPAILFAAEAFESFNAVHLYKKPPQQSTSVDSAIGSAISLVVNYLCPATLRKVSLPLRSALRDCPIKPGTPWRRSLTLFNSDQCDLGQILGQLRDCSLRRFMKLFKRWDRRQNNGISWMACHYSPGRSSAGQIVCMFQGLQCWTNGPSFHYKWVPIPLPGIKVTSLPSRVPDDLLLNTYQMRDALYGWPFSTISDNLDPETVVHISVANAFGVRSPVTYLPSCFRNDLDRVSRSVRRPDRLRSVTWMFGEAEAGCRAAKRVMAITVSVYCYESILALTFSRTSANQLSNDDIMPPFCSLKPRDVGHSDRLDLLRIVTRKGNRRQQQR</sequence>
<dbReference type="PANTHER" id="PTHR31912">
    <property type="entry name" value="IP13529P"/>
    <property type="match status" value="1"/>
</dbReference>
<name>A0A409W8W8_9AGAR</name>
<dbReference type="PANTHER" id="PTHR31912:SF34">
    <property type="entry name" value="NOTOCHORD-RELATED PROTEIN"/>
    <property type="match status" value="1"/>
</dbReference>
<organism evidence="2 3">
    <name type="scientific">Gymnopilus dilepis</name>
    <dbReference type="NCBI Taxonomy" id="231916"/>
    <lineage>
        <taxon>Eukaryota</taxon>
        <taxon>Fungi</taxon>
        <taxon>Dikarya</taxon>
        <taxon>Basidiomycota</taxon>
        <taxon>Agaricomycotina</taxon>
        <taxon>Agaricomycetes</taxon>
        <taxon>Agaricomycetidae</taxon>
        <taxon>Agaricales</taxon>
        <taxon>Agaricineae</taxon>
        <taxon>Hymenogastraceae</taxon>
        <taxon>Gymnopilus</taxon>
    </lineage>
</organism>
<keyword evidence="3" id="KW-1185">Reference proteome</keyword>
<accession>A0A409W8W8</accession>
<gene>
    <name evidence="2" type="ORF">CVT26_011415</name>
</gene>
<feature type="region of interest" description="Disordered" evidence="1">
    <location>
        <begin position="39"/>
        <end position="86"/>
    </location>
</feature>
<dbReference type="Proteomes" id="UP000284706">
    <property type="component" value="Unassembled WGS sequence"/>
</dbReference>
<comment type="caution">
    <text evidence="2">The sequence shown here is derived from an EMBL/GenBank/DDBJ whole genome shotgun (WGS) entry which is preliminary data.</text>
</comment>
<evidence type="ECO:0000313" key="3">
    <source>
        <dbReference type="Proteomes" id="UP000284706"/>
    </source>
</evidence>
<dbReference type="EMBL" id="NHYE01005301">
    <property type="protein sequence ID" value="PPQ74941.1"/>
    <property type="molecule type" value="Genomic_DNA"/>
</dbReference>
<protein>
    <submittedName>
        <fullName evidence="2">Uncharacterized protein</fullName>
    </submittedName>
</protein>
<dbReference type="OrthoDB" id="2506088at2759"/>
<proteinExistence type="predicted"/>
<reference evidence="2 3" key="1">
    <citation type="journal article" date="2018" name="Evol. Lett.">
        <title>Horizontal gene cluster transfer increased hallucinogenic mushroom diversity.</title>
        <authorList>
            <person name="Reynolds H.T."/>
            <person name="Vijayakumar V."/>
            <person name="Gluck-Thaler E."/>
            <person name="Korotkin H.B."/>
            <person name="Matheny P.B."/>
            <person name="Slot J.C."/>
        </authorList>
    </citation>
    <scope>NUCLEOTIDE SEQUENCE [LARGE SCALE GENOMIC DNA]</scope>
    <source>
        <strain evidence="2 3">SRW20</strain>
    </source>
</reference>